<feature type="compositionally biased region" description="Polar residues" evidence="1">
    <location>
        <begin position="15"/>
        <end position="29"/>
    </location>
</feature>
<sequence>MSSHSASSSPLLQMATPSSDCSWIQQGQQTDEPVFNESYPFTGLPVSYRFPSCISPGPNIDPLFPPPYPSQISDIRTISKSYEGMRQGLYEEVKKEHCEEARNLKRKRGPENEGNMQGTRSKLIKEREAFFRRTDAVLTIVARIQGDMVRFITSSDQLLKEISAILREMH</sequence>
<comment type="caution">
    <text evidence="2">The sequence shown here is derived from an EMBL/GenBank/DDBJ whole genome shotgun (WGS) entry which is preliminary data.</text>
</comment>
<feature type="region of interest" description="Disordered" evidence="1">
    <location>
        <begin position="1"/>
        <end position="29"/>
    </location>
</feature>
<dbReference type="EMBL" id="MU150255">
    <property type="protein sequence ID" value="KAF9464232.1"/>
    <property type="molecule type" value="Genomic_DNA"/>
</dbReference>
<reference evidence="2" key="1">
    <citation type="submission" date="2020-11" db="EMBL/GenBank/DDBJ databases">
        <authorList>
            <consortium name="DOE Joint Genome Institute"/>
            <person name="Ahrendt S."/>
            <person name="Riley R."/>
            <person name="Andreopoulos W."/>
            <person name="Labutti K."/>
            <person name="Pangilinan J."/>
            <person name="Ruiz-Duenas F.J."/>
            <person name="Barrasa J.M."/>
            <person name="Sanchez-Garcia M."/>
            <person name="Camarero S."/>
            <person name="Miyauchi S."/>
            <person name="Serrano A."/>
            <person name="Linde D."/>
            <person name="Babiker R."/>
            <person name="Drula E."/>
            <person name="Ayuso-Fernandez I."/>
            <person name="Pacheco R."/>
            <person name="Padilla G."/>
            <person name="Ferreira P."/>
            <person name="Barriuso J."/>
            <person name="Kellner H."/>
            <person name="Castanera R."/>
            <person name="Alfaro M."/>
            <person name="Ramirez L."/>
            <person name="Pisabarro A.G."/>
            <person name="Kuo A."/>
            <person name="Tritt A."/>
            <person name="Lipzen A."/>
            <person name="He G."/>
            <person name="Yan M."/>
            <person name="Ng V."/>
            <person name="Cullen D."/>
            <person name="Martin F."/>
            <person name="Rosso M.-N."/>
            <person name="Henrissat B."/>
            <person name="Hibbett D."/>
            <person name="Martinez A.T."/>
            <person name="Grigoriev I.V."/>
        </authorList>
    </citation>
    <scope>NUCLEOTIDE SEQUENCE</scope>
    <source>
        <strain evidence="2">CBS 247.69</strain>
    </source>
</reference>
<organism evidence="2 3">
    <name type="scientific">Collybia nuda</name>
    <dbReference type="NCBI Taxonomy" id="64659"/>
    <lineage>
        <taxon>Eukaryota</taxon>
        <taxon>Fungi</taxon>
        <taxon>Dikarya</taxon>
        <taxon>Basidiomycota</taxon>
        <taxon>Agaricomycotina</taxon>
        <taxon>Agaricomycetes</taxon>
        <taxon>Agaricomycetidae</taxon>
        <taxon>Agaricales</taxon>
        <taxon>Tricholomatineae</taxon>
        <taxon>Clitocybaceae</taxon>
        <taxon>Collybia</taxon>
    </lineage>
</organism>
<evidence type="ECO:0000313" key="2">
    <source>
        <dbReference type="EMBL" id="KAF9464232.1"/>
    </source>
</evidence>
<evidence type="ECO:0000256" key="1">
    <source>
        <dbReference type="SAM" id="MobiDB-lite"/>
    </source>
</evidence>
<proteinExistence type="predicted"/>
<dbReference type="AlphaFoldDB" id="A0A9P5Y8S0"/>
<gene>
    <name evidence="2" type="ORF">BDZ94DRAFT_1235454</name>
</gene>
<keyword evidence="3" id="KW-1185">Reference proteome</keyword>
<dbReference type="Proteomes" id="UP000807353">
    <property type="component" value="Unassembled WGS sequence"/>
</dbReference>
<evidence type="ECO:0000313" key="3">
    <source>
        <dbReference type="Proteomes" id="UP000807353"/>
    </source>
</evidence>
<accession>A0A9P5Y8S0</accession>
<name>A0A9P5Y8S0_9AGAR</name>
<protein>
    <submittedName>
        <fullName evidence="2">Uncharacterized protein</fullName>
    </submittedName>
</protein>